<dbReference type="Pfam" id="PF14014">
    <property type="entry name" value="DUF4230"/>
    <property type="match status" value="1"/>
</dbReference>
<keyword evidence="3" id="KW-1185">Reference proteome</keyword>
<keyword evidence="1" id="KW-0472">Membrane</keyword>
<dbReference type="Proteomes" id="UP000240974">
    <property type="component" value="Unassembled WGS sequence"/>
</dbReference>
<dbReference type="EMBL" id="PYLQ01000022">
    <property type="protein sequence ID" value="PST37303.1"/>
    <property type="molecule type" value="Genomic_DNA"/>
</dbReference>
<sequence length="211" mass="23546">MKILDTLGKSKKAIGGVIAIIVLVIAIFFAGVHYASGSNNDKITSTTIKNQLTEINELALYSYDYSKVGKFSNKLSFNGWKIPLTQKTFIITYDGSIKAGIDLKQAKISIDNEQLNITLPAAKILSHEIDENSIEVYDESSNIFNQISINDYKSFATKEKKKNEKEAISNGILEKSKTKAEQTLTTYLQAIPEIKDHYKLNITIEDAKTDE</sequence>
<evidence type="ECO:0000313" key="2">
    <source>
        <dbReference type="EMBL" id="PST37303.1"/>
    </source>
</evidence>
<feature type="transmembrane region" description="Helical" evidence="1">
    <location>
        <begin position="12"/>
        <end position="35"/>
    </location>
</feature>
<keyword evidence="1" id="KW-0812">Transmembrane</keyword>
<reference evidence="2 3" key="1">
    <citation type="journal article" date="2019" name="Int. J. Syst. Evol. Microbiol.">
        <title>Faecalibacillus intestinalis gen. nov., sp. nov. and Faecalibacillus faecis sp. nov., isolated from human faeces.</title>
        <authorList>
            <person name="Seo B."/>
            <person name="Jeon K."/>
            <person name="Baek I."/>
            <person name="Lee Y.M."/>
            <person name="Baek K."/>
            <person name="Ko G."/>
        </authorList>
    </citation>
    <scope>NUCLEOTIDE SEQUENCE [LARGE SCALE GENOMIC DNA]</scope>
    <source>
        <strain evidence="2 3">SNUG30099</strain>
    </source>
</reference>
<comment type="caution">
    <text evidence="2">The sequence shown here is derived from an EMBL/GenBank/DDBJ whole genome shotgun (WGS) entry which is preliminary data.</text>
</comment>
<protein>
    <submittedName>
        <fullName evidence="2">DUF4230 domain-containing protein</fullName>
    </submittedName>
</protein>
<organism evidence="2 3">
    <name type="scientific">Faecalibacillus intestinalis</name>
    <dbReference type="NCBI Taxonomy" id="1982626"/>
    <lineage>
        <taxon>Bacteria</taxon>
        <taxon>Bacillati</taxon>
        <taxon>Bacillota</taxon>
        <taxon>Erysipelotrichia</taxon>
        <taxon>Erysipelotrichales</taxon>
        <taxon>Coprobacillaceae</taxon>
        <taxon>Faecalibacillus</taxon>
    </lineage>
</organism>
<accession>A0A2T3FPY4</accession>
<dbReference type="RefSeq" id="WP_107030481.1">
    <property type="nucleotide sequence ID" value="NZ_JADPGY010000008.1"/>
</dbReference>
<evidence type="ECO:0000256" key="1">
    <source>
        <dbReference type="SAM" id="Phobius"/>
    </source>
</evidence>
<dbReference type="InterPro" id="IPR025324">
    <property type="entry name" value="DUF4230"/>
</dbReference>
<name>A0A2T3FPY4_9FIRM</name>
<keyword evidence="1" id="KW-1133">Transmembrane helix</keyword>
<proteinExistence type="predicted"/>
<dbReference type="AlphaFoldDB" id="A0A2T3FPY4"/>
<gene>
    <name evidence="2" type="ORF">C7U54_12170</name>
</gene>
<evidence type="ECO:0000313" key="3">
    <source>
        <dbReference type="Proteomes" id="UP000240974"/>
    </source>
</evidence>